<accession>A0ACB9NY99</accession>
<dbReference type="Proteomes" id="UP001057402">
    <property type="component" value="Chromosome 7"/>
</dbReference>
<protein>
    <submittedName>
        <fullName evidence="1">Uncharacterized protein</fullName>
    </submittedName>
</protein>
<reference evidence="2" key="1">
    <citation type="journal article" date="2023" name="Front. Plant Sci.">
        <title>Chromosomal-level genome assembly of Melastoma candidum provides insights into trichome evolution.</title>
        <authorList>
            <person name="Zhong Y."/>
            <person name="Wu W."/>
            <person name="Sun C."/>
            <person name="Zou P."/>
            <person name="Liu Y."/>
            <person name="Dai S."/>
            <person name="Zhou R."/>
        </authorList>
    </citation>
    <scope>NUCLEOTIDE SEQUENCE [LARGE SCALE GENOMIC DNA]</scope>
</reference>
<keyword evidence="2" id="KW-1185">Reference proteome</keyword>
<proteinExistence type="predicted"/>
<name>A0ACB9NY99_9MYRT</name>
<gene>
    <name evidence="1" type="ORF">MLD38_026404</name>
</gene>
<organism evidence="1 2">
    <name type="scientific">Melastoma candidum</name>
    <dbReference type="NCBI Taxonomy" id="119954"/>
    <lineage>
        <taxon>Eukaryota</taxon>
        <taxon>Viridiplantae</taxon>
        <taxon>Streptophyta</taxon>
        <taxon>Embryophyta</taxon>
        <taxon>Tracheophyta</taxon>
        <taxon>Spermatophyta</taxon>
        <taxon>Magnoliopsida</taxon>
        <taxon>eudicotyledons</taxon>
        <taxon>Gunneridae</taxon>
        <taxon>Pentapetalae</taxon>
        <taxon>rosids</taxon>
        <taxon>malvids</taxon>
        <taxon>Myrtales</taxon>
        <taxon>Melastomataceae</taxon>
        <taxon>Melastomatoideae</taxon>
        <taxon>Melastomateae</taxon>
        <taxon>Melastoma</taxon>
    </lineage>
</organism>
<evidence type="ECO:0000313" key="2">
    <source>
        <dbReference type="Proteomes" id="UP001057402"/>
    </source>
</evidence>
<comment type="caution">
    <text evidence="1">The sequence shown here is derived from an EMBL/GenBank/DDBJ whole genome shotgun (WGS) entry which is preliminary data.</text>
</comment>
<sequence>MIGSRLRSAALLRRGTLITPTGTTPTSRTFCSEQLRKLEGKVALITGGANGIGRATAAKFVGQGAKGANCETDDIANAALYLASDDAKYVNGHNLVVDGGFTVMTNLGIPAPEDV</sequence>
<dbReference type="EMBL" id="CM042886">
    <property type="protein sequence ID" value="KAI4341713.1"/>
    <property type="molecule type" value="Genomic_DNA"/>
</dbReference>
<evidence type="ECO:0000313" key="1">
    <source>
        <dbReference type="EMBL" id="KAI4341713.1"/>
    </source>
</evidence>